<evidence type="ECO:0000313" key="1">
    <source>
        <dbReference type="EMBL" id="KAG6943514.1"/>
    </source>
</evidence>
<organism evidence="1 2">
    <name type="scientific">Phytophthora aleatoria</name>
    <dbReference type="NCBI Taxonomy" id="2496075"/>
    <lineage>
        <taxon>Eukaryota</taxon>
        <taxon>Sar</taxon>
        <taxon>Stramenopiles</taxon>
        <taxon>Oomycota</taxon>
        <taxon>Peronosporomycetes</taxon>
        <taxon>Peronosporales</taxon>
        <taxon>Peronosporaceae</taxon>
        <taxon>Phytophthora</taxon>
    </lineage>
</organism>
<protein>
    <submittedName>
        <fullName evidence="1">Uncharacterized protein</fullName>
    </submittedName>
</protein>
<accession>A0A8J5I2Z2</accession>
<dbReference type="AlphaFoldDB" id="A0A8J5I2Z2"/>
<evidence type="ECO:0000313" key="2">
    <source>
        <dbReference type="Proteomes" id="UP000709295"/>
    </source>
</evidence>
<comment type="caution">
    <text evidence="1">The sequence shown here is derived from an EMBL/GenBank/DDBJ whole genome shotgun (WGS) entry which is preliminary data.</text>
</comment>
<sequence length="138" mass="15757">TIHSVGALTYLHSLTGGKGDRLWCIEVIRGPYDNFNVSLDGWSYTARRRTFSPLELYYPSWSRTRPLPHSQYSGGVPPVRLEQRIIMGELGAQFSEAGPQSVVDLGTLVSYLILQRDQRWRKQRTNSTELNYASDHSR</sequence>
<name>A0A8J5I2Z2_9STRA</name>
<dbReference type="Proteomes" id="UP000709295">
    <property type="component" value="Unassembled WGS sequence"/>
</dbReference>
<keyword evidence="2" id="KW-1185">Reference proteome</keyword>
<proteinExistence type="predicted"/>
<reference evidence="1" key="1">
    <citation type="submission" date="2021-01" db="EMBL/GenBank/DDBJ databases">
        <title>Phytophthora aleatoria, a newly-described species from Pinus radiata is distinct from Phytophthora cactorum isolates based on comparative genomics.</title>
        <authorList>
            <person name="Mcdougal R."/>
            <person name="Panda P."/>
            <person name="Williams N."/>
            <person name="Studholme D.J."/>
        </authorList>
    </citation>
    <scope>NUCLEOTIDE SEQUENCE</scope>
    <source>
        <strain evidence="1">NZFS 4037</strain>
    </source>
</reference>
<feature type="non-terminal residue" evidence="1">
    <location>
        <position position="1"/>
    </location>
</feature>
<dbReference type="EMBL" id="JAENGY010002681">
    <property type="protein sequence ID" value="KAG6943514.1"/>
    <property type="molecule type" value="Genomic_DNA"/>
</dbReference>
<gene>
    <name evidence="1" type="ORF">JG688_00017629</name>
</gene>